<dbReference type="RefSeq" id="WP_240261570.1">
    <property type="nucleotide sequence ID" value="NZ_CP092488.2"/>
</dbReference>
<name>A0ABY3VKA9_9MYCO</name>
<keyword evidence="2" id="KW-1133">Transmembrane helix</keyword>
<reference evidence="3" key="1">
    <citation type="submission" date="2022-08" db="EMBL/GenBank/DDBJ databases">
        <title>Whole genome sequencing of non-tuberculosis mycobacteria type-strains.</title>
        <authorList>
            <person name="Igarashi Y."/>
            <person name="Osugi A."/>
            <person name="Mitarai S."/>
        </authorList>
    </citation>
    <scope>NUCLEOTIDE SEQUENCE</scope>
    <source>
        <strain evidence="3">DSM 45127</strain>
    </source>
</reference>
<feature type="compositionally biased region" description="Low complexity" evidence="1">
    <location>
        <begin position="28"/>
        <end position="39"/>
    </location>
</feature>
<sequence length="238" mass="26296">MSDETPQADGGPPEAPGDPKPPPPAPEPSETSEQASEPADGPPEPKKPRSSEFWVAVVSSAIAAVGVAATATVGIWAAQLSYKASANQAAAETERARIQFSREQRKTVYLDFLDTQQTLHDQALLLWGLMKVYEDDPSVSDQLHQKLDAYFKTWDEVPRVNNAANLFASHEVYRIMIEWTKYDNEVHGHILDLIKILDDEDRLPPDLVAKFGKLIAQENQPSPRTFELAAQVDLGVVR</sequence>
<evidence type="ECO:0000313" key="4">
    <source>
        <dbReference type="Proteomes" id="UP001055336"/>
    </source>
</evidence>
<dbReference type="EMBL" id="CP092488">
    <property type="protein sequence ID" value="UMB69840.1"/>
    <property type="molecule type" value="Genomic_DNA"/>
</dbReference>
<feature type="compositionally biased region" description="Pro residues" evidence="1">
    <location>
        <begin position="13"/>
        <end position="27"/>
    </location>
</feature>
<evidence type="ECO:0000256" key="2">
    <source>
        <dbReference type="SAM" id="Phobius"/>
    </source>
</evidence>
<gene>
    <name evidence="3" type="ORF">MKK62_00230</name>
</gene>
<feature type="region of interest" description="Disordered" evidence="1">
    <location>
        <begin position="1"/>
        <end position="49"/>
    </location>
</feature>
<accession>A0ABY3VKA9</accession>
<keyword evidence="4" id="KW-1185">Reference proteome</keyword>
<evidence type="ECO:0000256" key="1">
    <source>
        <dbReference type="SAM" id="MobiDB-lite"/>
    </source>
</evidence>
<keyword evidence="2" id="KW-0472">Membrane</keyword>
<dbReference type="Proteomes" id="UP001055336">
    <property type="component" value="Chromosome"/>
</dbReference>
<keyword evidence="2" id="KW-0812">Transmembrane</keyword>
<feature type="transmembrane region" description="Helical" evidence="2">
    <location>
        <begin position="53"/>
        <end position="78"/>
    </location>
</feature>
<organism evidence="3 4">
    <name type="scientific">Mycobacterium paraterrae</name>
    <dbReference type="NCBI Taxonomy" id="577492"/>
    <lineage>
        <taxon>Bacteria</taxon>
        <taxon>Bacillati</taxon>
        <taxon>Actinomycetota</taxon>
        <taxon>Actinomycetes</taxon>
        <taxon>Mycobacteriales</taxon>
        <taxon>Mycobacteriaceae</taxon>
        <taxon>Mycobacterium</taxon>
    </lineage>
</organism>
<proteinExistence type="predicted"/>
<evidence type="ECO:0000313" key="3">
    <source>
        <dbReference type="EMBL" id="UMB69840.1"/>
    </source>
</evidence>
<protein>
    <submittedName>
        <fullName evidence="3">Uncharacterized protein</fullName>
    </submittedName>
</protein>